<dbReference type="VEuPathDB" id="FungiDB:PSTT_00846"/>
<dbReference type="InterPro" id="IPR012677">
    <property type="entry name" value="Nucleotide-bd_a/b_plait_sf"/>
</dbReference>
<protein>
    <submittedName>
        <fullName evidence="1">Uncharacterized protein</fullName>
    </submittedName>
</protein>
<evidence type="ECO:0000313" key="1">
    <source>
        <dbReference type="EMBL" id="POV98748.1"/>
    </source>
</evidence>
<organism evidence="1 2">
    <name type="scientific">Puccinia striiformis</name>
    <dbReference type="NCBI Taxonomy" id="27350"/>
    <lineage>
        <taxon>Eukaryota</taxon>
        <taxon>Fungi</taxon>
        <taxon>Dikarya</taxon>
        <taxon>Basidiomycota</taxon>
        <taxon>Pucciniomycotina</taxon>
        <taxon>Pucciniomycetes</taxon>
        <taxon>Pucciniales</taxon>
        <taxon>Pucciniaceae</taxon>
        <taxon>Puccinia</taxon>
    </lineage>
</organism>
<dbReference type="SUPFAM" id="SSF54928">
    <property type="entry name" value="RNA-binding domain, RBD"/>
    <property type="match status" value="2"/>
</dbReference>
<accession>A0A2S4UN60</accession>
<dbReference type="InterPro" id="IPR000504">
    <property type="entry name" value="RRM_dom"/>
</dbReference>
<dbReference type="InterPro" id="IPR035979">
    <property type="entry name" value="RBD_domain_sf"/>
</dbReference>
<dbReference type="EMBL" id="PKSM01000290">
    <property type="protein sequence ID" value="POV98748.1"/>
    <property type="molecule type" value="Genomic_DNA"/>
</dbReference>
<reference evidence="2" key="3">
    <citation type="journal article" date="2018" name="Mol. Plant Microbe Interact.">
        <title>Genome sequence resources for the wheat stripe rust pathogen (Puccinia striiformis f. sp. tritici) and the barley stripe rust pathogen (Puccinia striiformis f. sp. hordei).</title>
        <authorList>
            <person name="Xia C."/>
            <person name="Wang M."/>
            <person name="Yin C."/>
            <person name="Cornejo O.E."/>
            <person name="Hulbert S.H."/>
            <person name="Chen X."/>
        </authorList>
    </citation>
    <scope>NUCLEOTIDE SEQUENCE [LARGE SCALE GENOMIC DNA]</scope>
    <source>
        <strain evidence="2">93TX-2</strain>
    </source>
</reference>
<gene>
    <name evidence="1" type="ORF">PSHT_13872</name>
</gene>
<reference evidence="1 2" key="1">
    <citation type="submission" date="2017-12" db="EMBL/GenBank/DDBJ databases">
        <title>Gene loss provides genomic basis for host adaptation in cereal stripe rust fungi.</title>
        <authorList>
            <person name="Xia C."/>
        </authorList>
    </citation>
    <scope>NUCLEOTIDE SEQUENCE [LARGE SCALE GENOMIC DNA]</scope>
    <source>
        <strain evidence="1 2">93TX-2</strain>
    </source>
</reference>
<dbReference type="GO" id="GO:0003729">
    <property type="term" value="F:mRNA binding"/>
    <property type="evidence" value="ECO:0007669"/>
    <property type="project" value="TreeGrafter"/>
</dbReference>
<dbReference type="PANTHER" id="PTHR23003:SF51">
    <property type="entry name" value="SERINE-ARGININE PROTEIN 55"/>
    <property type="match status" value="1"/>
</dbReference>
<name>A0A2S4UN60_9BASI</name>
<dbReference type="GO" id="GO:0005634">
    <property type="term" value="C:nucleus"/>
    <property type="evidence" value="ECO:0007669"/>
    <property type="project" value="TreeGrafter"/>
</dbReference>
<reference evidence="2" key="2">
    <citation type="journal article" date="2018" name="BMC Genomics">
        <title>Genomic insights into host adaptation between the wheat stripe rust pathogen (Puccinia striiformis f. sp. tritici) and the barley stripe rust pathogen (Puccinia striiformis f. sp. hordei).</title>
        <authorList>
            <person name="Xia C."/>
            <person name="Wang M."/>
            <person name="Yin C."/>
            <person name="Cornejo O.E."/>
            <person name="Hulbert S.H."/>
            <person name="Chen X."/>
        </authorList>
    </citation>
    <scope>NUCLEOTIDE SEQUENCE [LARGE SCALE GENOMIC DNA]</scope>
    <source>
        <strain evidence="2">93TX-2</strain>
    </source>
</reference>
<dbReference type="GO" id="GO:0005737">
    <property type="term" value="C:cytoplasm"/>
    <property type="evidence" value="ECO:0007669"/>
    <property type="project" value="TreeGrafter"/>
</dbReference>
<dbReference type="Gene3D" id="3.30.70.330">
    <property type="match status" value="2"/>
</dbReference>
<dbReference type="OrthoDB" id="1099063at2759"/>
<dbReference type="Pfam" id="PF00076">
    <property type="entry name" value="RRM_1"/>
    <property type="match status" value="2"/>
</dbReference>
<comment type="caution">
    <text evidence="1">The sequence shown here is derived from an EMBL/GenBank/DDBJ whole genome shotgun (WGS) entry which is preliminary data.</text>
</comment>
<dbReference type="InterPro" id="IPR050374">
    <property type="entry name" value="RRT5_SRSF_SR"/>
</dbReference>
<keyword evidence="2" id="KW-1185">Reference proteome</keyword>
<proteinExistence type="predicted"/>
<dbReference type="SMART" id="SM00360">
    <property type="entry name" value="RRM"/>
    <property type="match status" value="2"/>
</dbReference>
<sequence>MASGGRRLYVGRIPPDATRTDVEKYFGRYGTLMDVRIMAGFGFLEYDSVRDAEDAVHDLNGRDFMGERLIVEFAKAPRGRDMHPGGGMGGGGGHTGPRRGGFRLLVKGLSHETSWQHVSPAARGPLNLLLATAPVEGSSFTPDLIDIPYLTRILGRTGVERNLLSVLLLCSVWFSTWLRFQQDLKDFARQAGNVTRADVDRNMPGEGLIEYASQDDADCAIRKLDGTELKGMVVTLFEDRPGGGGGGGGRRDRSRSPGYRDTRDRDRSPRDRSRDRERDRSPRERRGGYDRERRRSPPPRDDRERDRGDRGDRGFDRKERERSPRRDV</sequence>
<evidence type="ECO:0000313" key="2">
    <source>
        <dbReference type="Proteomes" id="UP000238274"/>
    </source>
</evidence>
<dbReference type="Proteomes" id="UP000238274">
    <property type="component" value="Unassembled WGS sequence"/>
</dbReference>
<dbReference type="PANTHER" id="PTHR23003">
    <property type="entry name" value="RNA RECOGNITION MOTIF RRM DOMAIN CONTAINING PROTEIN"/>
    <property type="match status" value="1"/>
</dbReference>
<dbReference type="VEuPathDB" id="FungiDB:PSHT_13872"/>
<dbReference type="PROSITE" id="PS50102">
    <property type="entry name" value="RRM"/>
    <property type="match status" value="2"/>
</dbReference>